<sequence>MSGSFLTEGSSRARPHGGTILHSSTSETRFHRVDLFPPLPHARSTLAAAPSSSQSCERAAIRSRTLWEITGGRTSALLYFFAVCRRRRRRRRRVAADMLLSRYPLRCACCAHAFGLRSRPLHHAGVPEPERSPARDKTELRLAIQQSNLCICDKHRQRVSVDEFAGIALNGSIFPLSAYPNGRGPDENTLFLPSTLTNLYHCLSWFGQGKYPNGILTPLWTLAIQFVPPTTSDALYGPRHDIFNNLWAGSHLVTFLLSWSIAYTLLQEITKSHFGKESTRLLWHKALSWWEPKTSFSDLELKRITCLQGCSNNFLLEPLPVIVISSQPTRRSAMAVFRRQS</sequence>
<evidence type="ECO:0000313" key="2">
    <source>
        <dbReference type="Proteomes" id="UP000814140"/>
    </source>
</evidence>
<reference evidence="1" key="2">
    <citation type="journal article" date="2022" name="New Phytol.">
        <title>Evolutionary transition to the ectomycorrhizal habit in the genomes of a hyperdiverse lineage of mushroom-forming fungi.</title>
        <authorList>
            <person name="Looney B."/>
            <person name="Miyauchi S."/>
            <person name="Morin E."/>
            <person name="Drula E."/>
            <person name="Courty P.E."/>
            <person name="Kohler A."/>
            <person name="Kuo A."/>
            <person name="LaButti K."/>
            <person name="Pangilinan J."/>
            <person name="Lipzen A."/>
            <person name="Riley R."/>
            <person name="Andreopoulos W."/>
            <person name="He G."/>
            <person name="Johnson J."/>
            <person name="Nolan M."/>
            <person name="Tritt A."/>
            <person name="Barry K.W."/>
            <person name="Grigoriev I.V."/>
            <person name="Nagy L.G."/>
            <person name="Hibbett D."/>
            <person name="Henrissat B."/>
            <person name="Matheny P.B."/>
            <person name="Labbe J."/>
            <person name="Martin F.M."/>
        </authorList>
    </citation>
    <scope>NUCLEOTIDE SEQUENCE</scope>
    <source>
        <strain evidence="1">HHB10654</strain>
    </source>
</reference>
<reference evidence="1" key="1">
    <citation type="submission" date="2021-03" db="EMBL/GenBank/DDBJ databases">
        <authorList>
            <consortium name="DOE Joint Genome Institute"/>
            <person name="Ahrendt S."/>
            <person name="Looney B.P."/>
            <person name="Miyauchi S."/>
            <person name="Morin E."/>
            <person name="Drula E."/>
            <person name="Courty P.E."/>
            <person name="Chicoki N."/>
            <person name="Fauchery L."/>
            <person name="Kohler A."/>
            <person name="Kuo A."/>
            <person name="Labutti K."/>
            <person name="Pangilinan J."/>
            <person name="Lipzen A."/>
            <person name="Riley R."/>
            <person name="Andreopoulos W."/>
            <person name="He G."/>
            <person name="Johnson J."/>
            <person name="Barry K.W."/>
            <person name="Grigoriev I.V."/>
            <person name="Nagy L."/>
            <person name="Hibbett D."/>
            <person name="Henrissat B."/>
            <person name="Matheny P.B."/>
            <person name="Labbe J."/>
            <person name="Martin F."/>
        </authorList>
    </citation>
    <scope>NUCLEOTIDE SEQUENCE</scope>
    <source>
        <strain evidence="1">HHB10654</strain>
    </source>
</reference>
<organism evidence="1 2">
    <name type="scientific">Artomyces pyxidatus</name>
    <dbReference type="NCBI Taxonomy" id="48021"/>
    <lineage>
        <taxon>Eukaryota</taxon>
        <taxon>Fungi</taxon>
        <taxon>Dikarya</taxon>
        <taxon>Basidiomycota</taxon>
        <taxon>Agaricomycotina</taxon>
        <taxon>Agaricomycetes</taxon>
        <taxon>Russulales</taxon>
        <taxon>Auriscalpiaceae</taxon>
        <taxon>Artomyces</taxon>
    </lineage>
</organism>
<dbReference type="EMBL" id="MU277198">
    <property type="protein sequence ID" value="KAI0064455.1"/>
    <property type="molecule type" value="Genomic_DNA"/>
</dbReference>
<protein>
    <submittedName>
        <fullName evidence="1">Uncharacterized protein</fullName>
    </submittedName>
</protein>
<accession>A0ACB8T8Z9</accession>
<keyword evidence="2" id="KW-1185">Reference proteome</keyword>
<name>A0ACB8T8Z9_9AGAM</name>
<comment type="caution">
    <text evidence="1">The sequence shown here is derived from an EMBL/GenBank/DDBJ whole genome shotgun (WGS) entry which is preliminary data.</text>
</comment>
<evidence type="ECO:0000313" key="1">
    <source>
        <dbReference type="EMBL" id="KAI0064455.1"/>
    </source>
</evidence>
<dbReference type="Proteomes" id="UP000814140">
    <property type="component" value="Unassembled WGS sequence"/>
</dbReference>
<gene>
    <name evidence="1" type="ORF">BV25DRAFT_238211</name>
</gene>
<proteinExistence type="predicted"/>